<dbReference type="CDD" id="cd06682">
    <property type="entry name" value="PDZ5_GRIP1-2-like"/>
    <property type="match status" value="1"/>
</dbReference>
<reference evidence="6" key="2">
    <citation type="submission" date="2025-08" db="UniProtKB">
        <authorList>
            <consortium name="Ensembl"/>
        </authorList>
    </citation>
    <scope>IDENTIFICATION</scope>
</reference>
<proteinExistence type="predicted"/>
<dbReference type="Proteomes" id="UP000472267">
    <property type="component" value="Chromosome 20"/>
</dbReference>
<dbReference type="Pfam" id="PF17820">
    <property type="entry name" value="PDZ_6"/>
    <property type="match status" value="1"/>
</dbReference>
<dbReference type="CDD" id="cd06684">
    <property type="entry name" value="PDZ3_GRIP1-2-like"/>
    <property type="match status" value="1"/>
</dbReference>
<feature type="region of interest" description="Disordered" evidence="4">
    <location>
        <begin position="1"/>
        <end position="30"/>
    </location>
</feature>
<evidence type="ECO:0000256" key="4">
    <source>
        <dbReference type="SAM" id="MobiDB-lite"/>
    </source>
</evidence>
<dbReference type="InterPro" id="IPR041489">
    <property type="entry name" value="PDZ_6"/>
</dbReference>
<feature type="domain" description="PDZ" evidence="5">
    <location>
        <begin position="31"/>
        <end position="114"/>
    </location>
</feature>
<keyword evidence="3" id="KW-0677">Repeat</keyword>
<feature type="domain" description="PDZ" evidence="5">
    <location>
        <begin position="230"/>
        <end position="314"/>
    </location>
</feature>
<dbReference type="FunFam" id="2.30.42.10:FF:000023">
    <property type="entry name" value="Glutamate receptor interacting protein 1"/>
    <property type="match status" value="1"/>
</dbReference>
<evidence type="ECO:0000313" key="6">
    <source>
        <dbReference type="Ensembl" id="ENSSFAP00005032908.1"/>
    </source>
</evidence>
<reference evidence="6" key="3">
    <citation type="submission" date="2025-09" db="UniProtKB">
        <authorList>
            <consortium name="Ensembl"/>
        </authorList>
    </citation>
    <scope>IDENTIFICATION</scope>
</reference>
<dbReference type="FunFam" id="2.30.42.10:FF:000035">
    <property type="entry name" value="Glutamate receptor interacting protein 1"/>
    <property type="match status" value="1"/>
</dbReference>
<evidence type="ECO:0000259" key="5">
    <source>
        <dbReference type="PROSITE" id="PS50106"/>
    </source>
</evidence>
<feature type="compositionally biased region" description="Polar residues" evidence="4">
    <location>
        <begin position="350"/>
        <end position="360"/>
    </location>
</feature>
<dbReference type="FunFam" id="2.30.42.10:FF:000031">
    <property type="entry name" value="Glutamate receptor interacting protein 1"/>
    <property type="match status" value="1"/>
</dbReference>
<feature type="domain" description="PDZ" evidence="5">
    <location>
        <begin position="543"/>
        <end position="626"/>
    </location>
</feature>
<dbReference type="InterPro" id="IPR001478">
    <property type="entry name" value="PDZ"/>
</dbReference>
<dbReference type="GO" id="GO:0005737">
    <property type="term" value="C:cytoplasm"/>
    <property type="evidence" value="ECO:0007669"/>
    <property type="project" value="UniProtKB-SubCell"/>
</dbReference>
<feature type="compositionally biased region" description="Low complexity" evidence="4">
    <location>
        <begin position="371"/>
        <end position="389"/>
    </location>
</feature>
<dbReference type="CDD" id="cd06685">
    <property type="entry name" value="PDZ7_GRIP1-2-like"/>
    <property type="match status" value="1"/>
</dbReference>
<comment type="subcellular location">
    <subcellularLocation>
        <location evidence="1">Cytoplasm</location>
    </subcellularLocation>
</comment>
<accession>A0A672HUH6</accession>
<feature type="compositionally biased region" description="Polar residues" evidence="4">
    <location>
        <begin position="1"/>
        <end position="13"/>
    </location>
</feature>
<organism evidence="6 7">
    <name type="scientific">Salarias fasciatus</name>
    <name type="common">Jewelled blenny</name>
    <name type="synonym">Blennius fasciatus</name>
    <dbReference type="NCBI Taxonomy" id="181472"/>
    <lineage>
        <taxon>Eukaryota</taxon>
        <taxon>Metazoa</taxon>
        <taxon>Chordata</taxon>
        <taxon>Craniata</taxon>
        <taxon>Vertebrata</taxon>
        <taxon>Euteleostomi</taxon>
        <taxon>Actinopterygii</taxon>
        <taxon>Neopterygii</taxon>
        <taxon>Teleostei</taxon>
        <taxon>Neoteleostei</taxon>
        <taxon>Acanthomorphata</taxon>
        <taxon>Ovalentaria</taxon>
        <taxon>Blenniimorphae</taxon>
        <taxon>Blenniiformes</taxon>
        <taxon>Blennioidei</taxon>
        <taxon>Blenniidae</taxon>
        <taxon>Salariinae</taxon>
        <taxon>Salarias</taxon>
    </lineage>
</organism>
<dbReference type="FunFam" id="2.30.42.10:FF:000034">
    <property type="entry name" value="Glutamate receptor interacting protein 1"/>
    <property type="match status" value="1"/>
</dbReference>
<evidence type="ECO:0000256" key="3">
    <source>
        <dbReference type="ARBA" id="ARBA00022737"/>
    </source>
</evidence>
<reference evidence="6" key="1">
    <citation type="submission" date="2019-06" db="EMBL/GenBank/DDBJ databases">
        <authorList>
            <consortium name="Wellcome Sanger Institute Data Sharing"/>
        </authorList>
    </citation>
    <scope>NUCLEOTIDE SEQUENCE [LARGE SCALE GENOMIC DNA]</scope>
</reference>
<dbReference type="CDD" id="cd06683">
    <property type="entry name" value="PDZ6_GRIP1-2-like"/>
    <property type="match status" value="1"/>
</dbReference>
<dbReference type="Gene3D" id="2.30.42.10">
    <property type="match status" value="7"/>
</dbReference>
<feature type="domain" description="PDZ" evidence="5">
    <location>
        <begin position="924"/>
        <end position="1006"/>
    </location>
</feature>
<dbReference type="FunFam" id="2.30.42.10:FF:000021">
    <property type="entry name" value="Glutamate receptor interacting protein 1"/>
    <property type="match status" value="1"/>
</dbReference>
<dbReference type="Ensembl" id="ENSSFAT00005034067.1">
    <property type="protein sequence ID" value="ENSSFAP00005032908.1"/>
    <property type="gene ID" value="ENSSFAG00005015907.1"/>
</dbReference>
<dbReference type="InterPro" id="IPR036034">
    <property type="entry name" value="PDZ_sf"/>
</dbReference>
<feature type="domain" description="PDZ" evidence="5">
    <location>
        <begin position="442"/>
        <end position="517"/>
    </location>
</feature>
<sequence length="1038" mass="112996">YSKGSQESRATDQSHSSRRRSLSEEYRGVTTVDLMKREGSNLGLTISGGSDKDGKPRVSNLRPGGLAARSDQLNVGDYIKSVNGINLSKLRHDEIISLLKNIGERVVLEVEYELPPFDPGNKGVLTKTIEVCLHKEGNSFGFVMRGGFHEDWRRSRPLVVTHVRPGGPADREGTLKAGDRVLSIDGMPLNRERHADALTMLMQSGQEALFLIEYDVSVMEAVQQASGPLLVEIVRGPSASLGISLTTTIYRNKQVVIIDKIKPASVVERCGALHVGDIILSIDGTSTEHCSLMEATQLLASSSDVVKLEILPASQGRLPIRPQDTVKVQKSNHHWDQSSNYCHPPHASHSKTWSSPNHPHNQQDHCKSLVSGGFSPSSTATSGFSSQGSNTLPCPVPPLAPTSPRISTGKRRNRKKDHKSSLSLASSSVGPGGQVFHVETSEVVLRGDPLTGFGIQLQGGVFATETLSAPPVIRFIEPDSPAERCGLLQVGDRLLSINGIPTEDGTLEEAHQLLRDSALSNKVTVEIEFDVAESVVPSSGTFHVKLPKRRGVELGITISASKKPGKPLIISDIRKGSIAHRTGTLEPGDRLLAIDTVRLENCTMEDAMHVLQQAEDMVKLRIQKDEDNIDELEMSGSIIYTVELKRYNGPLGITISGTEEPFDPIVISGLTKKGLAERTGAIHIGDRVLAINGVSLKGKPLSEAIHLLQMAGESVTLKIKKQADRNLTFLFSLLRNFSDPEDDLTDYQKTSKHSEVYSATVPSIDSAMSSWDSSGFDAGYSSQGTYLHKASDLLLNPHDWRRTKHRSQTAASSAGLVHHSALYDGRFTEDEWDKIPGFVSPPRCHGTLNQGDSFWSQALQDLETCGQSEILRELEVGRLHPPPALISSPPSASSRWIHNPVGESHYCSDSKRKLSSNLYSLSLQVTVRKDLDSRDFGFSVSDGLLEKGVFVNMIRPDGPADQAGLKPFDRILQVNRVRTRDLDCCLTVPLIMEAGDSLDLVISRNPLAAGDGEPSSDCDGPSNSLFCFPDHRTNSVAL</sequence>
<evidence type="ECO:0000256" key="2">
    <source>
        <dbReference type="ARBA" id="ARBA00022490"/>
    </source>
</evidence>
<dbReference type="SMART" id="SM00228">
    <property type="entry name" value="PDZ"/>
    <property type="match status" value="7"/>
</dbReference>
<dbReference type="FunFam" id="2.30.42.10:FF:000022">
    <property type="entry name" value="Glutamate receptor interacting protein 1"/>
    <property type="match status" value="1"/>
</dbReference>
<feature type="domain" description="PDZ" evidence="5">
    <location>
        <begin position="130"/>
        <end position="216"/>
    </location>
</feature>
<dbReference type="CDD" id="cd06681">
    <property type="entry name" value="PDZ2_GRIP1-2-like"/>
    <property type="match status" value="1"/>
</dbReference>
<evidence type="ECO:0000313" key="7">
    <source>
        <dbReference type="Proteomes" id="UP000472267"/>
    </source>
</evidence>
<dbReference type="AlphaFoldDB" id="A0A672HUH6"/>
<feature type="domain" description="PDZ" evidence="5">
    <location>
        <begin position="641"/>
        <end position="723"/>
    </location>
</feature>
<feature type="region of interest" description="Disordered" evidence="4">
    <location>
        <begin position="321"/>
        <end position="431"/>
    </location>
</feature>
<name>A0A672HUH6_SALFA</name>
<feature type="region of interest" description="Disordered" evidence="4">
    <location>
        <begin position="43"/>
        <end position="65"/>
    </location>
</feature>
<dbReference type="CDD" id="cd06686">
    <property type="entry name" value="PDZ4_GRIP1-2-like"/>
    <property type="match status" value="1"/>
</dbReference>
<dbReference type="PROSITE" id="PS50106">
    <property type="entry name" value="PDZ"/>
    <property type="match status" value="7"/>
</dbReference>
<dbReference type="SUPFAM" id="SSF50156">
    <property type="entry name" value="PDZ domain-like"/>
    <property type="match status" value="7"/>
</dbReference>
<dbReference type="Pfam" id="PF00595">
    <property type="entry name" value="PDZ"/>
    <property type="match status" value="6"/>
</dbReference>
<feature type="compositionally biased region" description="Basic residues" evidence="4">
    <location>
        <begin position="408"/>
        <end position="418"/>
    </location>
</feature>
<protein>
    <submittedName>
        <fullName evidence="6">Glutamate receptor interacting protein 2a</fullName>
    </submittedName>
</protein>
<gene>
    <name evidence="6" type="primary">LOC115408830</name>
</gene>
<keyword evidence="7" id="KW-1185">Reference proteome</keyword>
<dbReference type="GO" id="GO:0098887">
    <property type="term" value="P:neurotransmitter receptor transport, endosome to postsynaptic membrane"/>
    <property type="evidence" value="ECO:0007669"/>
    <property type="project" value="TreeGrafter"/>
</dbReference>
<keyword evidence="2" id="KW-0963">Cytoplasm</keyword>
<dbReference type="InterPro" id="IPR043545">
    <property type="entry name" value="GRIP1/2"/>
</dbReference>
<dbReference type="PANTHER" id="PTHR46227">
    <property type="entry name" value="GLUTAMATE RECEPTOR-INTERACTING PROTEIN GRIP"/>
    <property type="match status" value="1"/>
</dbReference>
<dbReference type="InParanoid" id="A0A672HUH6"/>
<evidence type="ECO:0000256" key="1">
    <source>
        <dbReference type="ARBA" id="ARBA00004496"/>
    </source>
</evidence>
<dbReference type="FunFam" id="2.30.42.10:FF:000025">
    <property type="entry name" value="Glutamate receptor interacting protein 1"/>
    <property type="match status" value="1"/>
</dbReference>
<dbReference type="PANTHER" id="PTHR46227:SF5">
    <property type="entry name" value="GLUTAMATE RECEPTOR INTERACTING PROTEIN 2 ISOFORM X1"/>
    <property type="match status" value="1"/>
</dbReference>
<dbReference type="CDD" id="cd06687">
    <property type="entry name" value="PDZ1_GRIP1-2-like"/>
    <property type="match status" value="1"/>
</dbReference>